<proteinExistence type="predicted"/>
<sequence length="341" mass="38528">MPSPASAHGLRRVRALAHFVVGASAYSLPSSVSVTTDNATMAQQPPPFSRLAREIRDEIYRLAYPPNSRWLCPQPHVQVLKTFRTLRRAIGGYRPEPTSSPPVPCIPECPLNAMIVNKQYYSEAAQVYFETTALVDEDREKGVSTELFALVPSLQTRVIKFSGDWRSMDEREGRPVLPEMPNLKRLTLYIDDDTFDTVTHKHICIDEFNGSDFAHFQDVKELLRFPSLQKVELTAGYCSMAIIPEEEKIWARNIAVLETYINERLQQRNSTGAAASHRSLRQACQYDIQEEEGSQSKHLDSLKSQALDISEQMAALTKKFSALQEGIKDVEARIKTEARDV</sequence>
<protein>
    <submittedName>
        <fullName evidence="2">Uncharacterized protein</fullName>
    </submittedName>
</protein>
<dbReference type="PANTHER" id="PTHR42085">
    <property type="entry name" value="F-BOX DOMAIN-CONTAINING PROTEIN"/>
    <property type="match status" value="1"/>
</dbReference>
<evidence type="ECO:0000256" key="1">
    <source>
        <dbReference type="SAM" id="Coils"/>
    </source>
</evidence>
<dbReference type="GeneID" id="71991645"/>
<keyword evidence="3" id="KW-1185">Reference proteome</keyword>
<reference evidence="2" key="1">
    <citation type="submission" date="2021-12" db="EMBL/GenBank/DDBJ databases">
        <authorList>
            <person name="Zaccaron A."/>
            <person name="Stergiopoulos I."/>
        </authorList>
    </citation>
    <scope>NUCLEOTIDE SEQUENCE</scope>
    <source>
        <strain evidence="2">Race5_Kim</strain>
    </source>
</reference>
<dbReference type="RefSeq" id="XP_047766819.1">
    <property type="nucleotide sequence ID" value="XM_047910915.1"/>
</dbReference>
<dbReference type="KEGG" id="ffu:CLAFUR5_11767"/>
<dbReference type="Proteomes" id="UP000756132">
    <property type="component" value="Chromosome 10"/>
</dbReference>
<dbReference type="EMBL" id="CP090172">
    <property type="protein sequence ID" value="UJO22453.1"/>
    <property type="molecule type" value="Genomic_DNA"/>
</dbReference>
<name>A0A9Q8PHA5_PASFU</name>
<gene>
    <name evidence="2" type="ORF">CLAFUR5_11767</name>
</gene>
<keyword evidence="1" id="KW-0175">Coiled coil</keyword>
<evidence type="ECO:0000313" key="2">
    <source>
        <dbReference type="EMBL" id="UJO22453.1"/>
    </source>
</evidence>
<dbReference type="PANTHER" id="PTHR42085:SF1">
    <property type="entry name" value="F-BOX DOMAIN-CONTAINING PROTEIN"/>
    <property type="match status" value="1"/>
</dbReference>
<dbReference type="InterPro" id="IPR038883">
    <property type="entry name" value="AN11006-like"/>
</dbReference>
<accession>A0A9Q8PHA5</accession>
<dbReference type="AlphaFoldDB" id="A0A9Q8PHA5"/>
<evidence type="ECO:0000313" key="3">
    <source>
        <dbReference type="Proteomes" id="UP000756132"/>
    </source>
</evidence>
<organism evidence="2 3">
    <name type="scientific">Passalora fulva</name>
    <name type="common">Tomato leaf mold</name>
    <name type="synonym">Cladosporium fulvum</name>
    <dbReference type="NCBI Taxonomy" id="5499"/>
    <lineage>
        <taxon>Eukaryota</taxon>
        <taxon>Fungi</taxon>
        <taxon>Dikarya</taxon>
        <taxon>Ascomycota</taxon>
        <taxon>Pezizomycotina</taxon>
        <taxon>Dothideomycetes</taxon>
        <taxon>Dothideomycetidae</taxon>
        <taxon>Mycosphaerellales</taxon>
        <taxon>Mycosphaerellaceae</taxon>
        <taxon>Fulvia</taxon>
    </lineage>
</organism>
<reference evidence="2" key="2">
    <citation type="journal article" date="2022" name="Microb. Genom.">
        <title>A chromosome-scale genome assembly of the tomato pathogen Cladosporium fulvum reveals a compartmentalized genome architecture and the presence of a dispensable chromosome.</title>
        <authorList>
            <person name="Zaccaron A.Z."/>
            <person name="Chen L.H."/>
            <person name="Samaras A."/>
            <person name="Stergiopoulos I."/>
        </authorList>
    </citation>
    <scope>NUCLEOTIDE SEQUENCE</scope>
    <source>
        <strain evidence="2">Race5_Kim</strain>
    </source>
</reference>
<feature type="coiled-coil region" evidence="1">
    <location>
        <begin position="299"/>
        <end position="333"/>
    </location>
</feature>